<name>A0A239E1B7_9BACT</name>
<dbReference type="AlphaFoldDB" id="A0A239E1B7"/>
<dbReference type="InterPro" id="IPR002931">
    <property type="entry name" value="Transglutaminase-like"/>
</dbReference>
<feature type="domain" description="DUF3857" evidence="3">
    <location>
        <begin position="52"/>
        <end position="214"/>
    </location>
</feature>
<dbReference type="Gene3D" id="2.60.120.1130">
    <property type="match status" value="1"/>
</dbReference>
<keyword evidence="5" id="KW-1185">Reference proteome</keyword>
<dbReference type="EMBL" id="FZOQ01000005">
    <property type="protein sequence ID" value="SNS37783.1"/>
    <property type="molecule type" value="Genomic_DNA"/>
</dbReference>
<evidence type="ECO:0000259" key="3">
    <source>
        <dbReference type="Pfam" id="PF12969"/>
    </source>
</evidence>
<evidence type="ECO:0000256" key="1">
    <source>
        <dbReference type="SAM" id="SignalP"/>
    </source>
</evidence>
<gene>
    <name evidence="4" type="ORF">SAMN06296052_105207</name>
</gene>
<organism evidence="4 5">
    <name type="scientific">Pontibacter ummariensis</name>
    <dbReference type="NCBI Taxonomy" id="1610492"/>
    <lineage>
        <taxon>Bacteria</taxon>
        <taxon>Pseudomonadati</taxon>
        <taxon>Bacteroidota</taxon>
        <taxon>Cytophagia</taxon>
        <taxon>Cytophagales</taxon>
        <taxon>Hymenobacteraceae</taxon>
        <taxon>Pontibacter</taxon>
    </lineage>
</organism>
<feature type="domain" description="Transglutaminase-like" evidence="2">
    <location>
        <begin position="275"/>
        <end position="345"/>
    </location>
</feature>
<dbReference type="InterPro" id="IPR038765">
    <property type="entry name" value="Papain-like_cys_pep_sf"/>
</dbReference>
<dbReference type="Proteomes" id="UP000198432">
    <property type="component" value="Unassembled WGS sequence"/>
</dbReference>
<protein>
    <submittedName>
        <fullName evidence="4">Transglutaminase-like superfamily protein</fullName>
    </submittedName>
</protein>
<dbReference type="InterPro" id="IPR024618">
    <property type="entry name" value="DUF3857"/>
</dbReference>
<dbReference type="Gene3D" id="2.60.40.3140">
    <property type="match status" value="1"/>
</dbReference>
<feature type="chain" id="PRO_5012444228" evidence="1">
    <location>
        <begin position="24"/>
        <end position="635"/>
    </location>
</feature>
<dbReference type="Gene3D" id="3.10.620.30">
    <property type="match status" value="1"/>
</dbReference>
<keyword evidence="1" id="KW-0732">Signal</keyword>
<evidence type="ECO:0000313" key="4">
    <source>
        <dbReference type="EMBL" id="SNS37783.1"/>
    </source>
</evidence>
<sequence length="635" mass="72186">MCRRNILLWLLAFLLLATPQAGAGGLSVPEGLIEGANAVIHSEQTVFTVNSPGSGVTTYKVRMTILNENGKQRAKLYVPYDKLSKVDYLEGTIYDRSGKKIRSLKKKEIEDISAMNSFSLFEDNRVKIADLTYTMYPYTVEFEYQLSSNNMLFYPVWHPQDGEELAVEQASFEVHMPQGMRLRYQEANMPKPGKKTASATHDIYRWEVSNLQPIEREPYGPGFEELVPVVRTAPTDFEVEGYKGNMESWKSYGLWINQLNQGRDQLPEATKQKLRALTADAQTEEEKILRIYDYLQGKTRYVSIQLGIGGWQPFEASFVDSKGYGDCKALTNYTQAMLKAVGIESYHALIRAGENEPDIKTDFPSSQFNHVILCVPTEKDTLWLECTSQIEAAGYLGSFTGNRHALLITPEGGKLVKTNAYAAADNAQLRSIHVKLDEKGSGLASVTTRYTGMQQEARNQVIHNMKPEEQRKWLYQQVKVPSFEISKHAFEQRQTQLPVVTESLELRLRQCATISGKRMFVTPNLMSQWTFVPDQKEKRLTDVVRTMAFLDVDTVTFELPAGYTVEYLPQDARYKSTFGEFTATVKVEGRQVTYIRRMQMGKGRYKAAAYPEFVEFLNNIVKSDKQQVVFVKNPS</sequence>
<dbReference type="OrthoDB" id="8595007at2"/>
<evidence type="ECO:0000313" key="5">
    <source>
        <dbReference type="Proteomes" id="UP000198432"/>
    </source>
</evidence>
<dbReference type="Pfam" id="PF01841">
    <property type="entry name" value="Transglut_core"/>
    <property type="match status" value="1"/>
</dbReference>
<dbReference type="Pfam" id="PF12969">
    <property type="entry name" value="DUF3857"/>
    <property type="match status" value="1"/>
</dbReference>
<reference evidence="5" key="1">
    <citation type="submission" date="2017-06" db="EMBL/GenBank/DDBJ databases">
        <authorList>
            <person name="Varghese N."/>
            <person name="Submissions S."/>
        </authorList>
    </citation>
    <scope>NUCLEOTIDE SEQUENCE [LARGE SCALE GENOMIC DNA]</scope>
    <source>
        <strain evidence="5">NKM1</strain>
    </source>
</reference>
<accession>A0A239E1B7</accession>
<dbReference type="RefSeq" id="WP_089318625.1">
    <property type="nucleotide sequence ID" value="NZ_FZOQ01000005.1"/>
</dbReference>
<proteinExistence type="predicted"/>
<evidence type="ECO:0000259" key="2">
    <source>
        <dbReference type="Pfam" id="PF01841"/>
    </source>
</evidence>
<dbReference type="SUPFAM" id="SSF54001">
    <property type="entry name" value="Cysteine proteinases"/>
    <property type="match status" value="1"/>
</dbReference>
<feature type="signal peptide" evidence="1">
    <location>
        <begin position="1"/>
        <end position="23"/>
    </location>
</feature>